<dbReference type="GO" id="GO:0016020">
    <property type="term" value="C:membrane"/>
    <property type="evidence" value="ECO:0007669"/>
    <property type="project" value="InterPro"/>
</dbReference>
<feature type="transmembrane region" description="Helical" evidence="4">
    <location>
        <begin position="85"/>
        <end position="107"/>
    </location>
</feature>
<dbReference type="GO" id="GO:0015369">
    <property type="term" value="F:calcium:proton antiporter activity"/>
    <property type="evidence" value="ECO:0007669"/>
    <property type="project" value="TreeGrafter"/>
</dbReference>
<dbReference type="AlphaFoldDB" id="A0A314XRV8"/>
<dbReference type="PROSITE" id="PS00018">
    <property type="entry name" value="EF_HAND_1"/>
    <property type="match status" value="1"/>
</dbReference>
<dbReference type="InterPro" id="IPR018247">
    <property type="entry name" value="EF_Hand_1_Ca_BS"/>
</dbReference>
<dbReference type="EMBL" id="PJQY01002423">
    <property type="protein sequence ID" value="PQP93847.1"/>
    <property type="molecule type" value="Genomic_DNA"/>
</dbReference>
<keyword evidence="4" id="KW-1133">Transmembrane helix</keyword>
<proteinExistence type="predicted"/>
<sequence length="194" mass="21744">MGLLAGSTVLILTLIWGSCVVVGKCDIQNSFAIDNKDTKGFSLTGSGVSTDIWTSYAARIMVISVIPFIIVQLPQLLNSNLEKDIAVLVSLIVSVALFLSYCLYQVFQPWIQRRRIAYAKHKHVISGILQHLKKQALGKLLRDDGEPNEEIIKKLFQVMDQDGDGSISYSELRAMIVGIRFDEIQLDRMMLWAK</sequence>
<feature type="signal peptide" evidence="5">
    <location>
        <begin position="1"/>
        <end position="23"/>
    </location>
</feature>
<evidence type="ECO:0000313" key="7">
    <source>
        <dbReference type="EMBL" id="PQP93847.1"/>
    </source>
</evidence>
<keyword evidence="4" id="KW-0472">Membrane</keyword>
<accession>A0A314XRV8</accession>
<dbReference type="InterPro" id="IPR002048">
    <property type="entry name" value="EF_hand_dom"/>
</dbReference>
<gene>
    <name evidence="7" type="ORF">Pyn_37199</name>
</gene>
<dbReference type="GO" id="GO:0006874">
    <property type="term" value="P:intracellular calcium ion homeostasis"/>
    <property type="evidence" value="ECO:0007669"/>
    <property type="project" value="TreeGrafter"/>
</dbReference>
<evidence type="ECO:0000256" key="2">
    <source>
        <dbReference type="ARBA" id="ARBA00022837"/>
    </source>
</evidence>
<evidence type="ECO:0000256" key="3">
    <source>
        <dbReference type="ARBA" id="ARBA00023065"/>
    </source>
</evidence>
<keyword evidence="2" id="KW-0106">Calcium</keyword>
<dbReference type="Proteomes" id="UP000250321">
    <property type="component" value="Unassembled WGS sequence"/>
</dbReference>
<dbReference type="PANTHER" id="PTHR31503">
    <property type="entry name" value="VACUOLAR CALCIUM ION TRANSPORTER"/>
    <property type="match status" value="1"/>
</dbReference>
<keyword evidence="1" id="KW-0813">Transport</keyword>
<feature type="transmembrane region" description="Helical" evidence="4">
    <location>
        <begin position="56"/>
        <end position="73"/>
    </location>
</feature>
<keyword evidence="3" id="KW-0406">Ion transport</keyword>
<evidence type="ECO:0000259" key="6">
    <source>
        <dbReference type="PROSITE" id="PS50222"/>
    </source>
</evidence>
<keyword evidence="5" id="KW-0732">Signal</keyword>
<dbReference type="CDD" id="cd00051">
    <property type="entry name" value="EFh"/>
    <property type="match status" value="1"/>
</dbReference>
<keyword evidence="8" id="KW-1185">Reference proteome</keyword>
<evidence type="ECO:0000313" key="8">
    <source>
        <dbReference type="Proteomes" id="UP000250321"/>
    </source>
</evidence>
<keyword evidence="1" id="KW-0050">Antiport</keyword>
<evidence type="ECO:0000256" key="5">
    <source>
        <dbReference type="SAM" id="SignalP"/>
    </source>
</evidence>
<comment type="caution">
    <text evidence="7">The sequence shown here is derived from an EMBL/GenBank/DDBJ whole genome shotgun (WGS) entry which is preliminary data.</text>
</comment>
<dbReference type="InterPro" id="IPR011992">
    <property type="entry name" value="EF-hand-dom_pair"/>
</dbReference>
<dbReference type="PANTHER" id="PTHR31503:SF36">
    <property type="entry name" value="SODIUM_CALCIUM EXCHANGER MEMBRANE REGION DOMAIN-CONTAINING PROTEIN"/>
    <property type="match status" value="1"/>
</dbReference>
<evidence type="ECO:0000256" key="1">
    <source>
        <dbReference type="ARBA" id="ARBA00022449"/>
    </source>
</evidence>
<dbReference type="OrthoDB" id="26525at2759"/>
<keyword evidence="4" id="KW-0812">Transmembrane</keyword>
<protein>
    <recommendedName>
        <fullName evidence="6">EF-hand domain-containing protein</fullName>
    </recommendedName>
</protein>
<reference evidence="7 8" key="1">
    <citation type="submission" date="2018-02" db="EMBL/GenBank/DDBJ databases">
        <title>Draft genome of wild Prunus yedoensis var. nudiflora.</title>
        <authorList>
            <person name="Baek S."/>
            <person name="Kim J.-H."/>
            <person name="Choi K."/>
            <person name="Kim G.-B."/>
            <person name="Cho A."/>
            <person name="Jang H."/>
            <person name="Shin C.-H."/>
            <person name="Yu H.-J."/>
            <person name="Mun J.-H."/>
        </authorList>
    </citation>
    <scope>NUCLEOTIDE SEQUENCE [LARGE SCALE GENOMIC DNA]</scope>
    <source>
        <strain evidence="8">cv. Jeju island</strain>
        <tissue evidence="7">Leaf</tissue>
    </source>
</reference>
<evidence type="ECO:0000256" key="4">
    <source>
        <dbReference type="SAM" id="Phobius"/>
    </source>
</evidence>
<dbReference type="Gene3D" id="1.10.238.10">
    <property type="entry name" value="EF-hand"/>
    <property type="match status" value="1"/>
</dbReference>
<dbReference type="Pfam" id="PF00036">
    <property type="entry name" value="EF-hand_1"/>
    <property type="match status" value="1"/>
</dbReference>
<feature type="domain" description="EF-hand" evidence="6">
    <location>
        <begin position="147"/>
        <end position="182"/>
    </location>
</feature>
<dbReference type="PROSITE" id="PS50222">
    <property type="entry name" value="EF_HAND_2"/>
    <property type="match status" value="1"/>
</dbReference>
<dbReference type="SMART" id="SM00054">
    <property type="entry name" value="EFh"/>
    <property type="match status" value="1"/>
</dbReference>
<name>A0A314XRV8_PRUYE</name>
<dbReference type="InterPro" id="IPR004713">
    <property type="entry name" value="CaH_exchang"/>
</dbReference>
<dbReference type="SUPFAM" id="SSF47473">
    <property type="entry name" value="EF-hand"/>
    <property type="match status" value="1"/>
</dbReference>
<organism evidence="7 8">
    <name type="scientific">Prunus yedoensis var. nudiflora</name>
    <dbReference type="NCBI Taxonomy" id="2094558"/>
    <lineage>
        <taxon>Eukaryota</taxon>
        <taxon>Viridiplantae</taxon>
        <taxon>Streptophyta</taxon>
        <taxon>Embryophyta</taxon>
        <taxon>Tracheophyta</taxon>
        <taxon>Spermatophyta</taxon>
        <taxon>Magnoliopsida</taxon>
        <taxon>eudicotyledons</taxon>
        <taxon>Gunneridae</taxon>
        <taxon>Pentapetalae</taxon>
        <taxon>rosids</taxon>
        <taxon>fabids</taxon>
        <taxon>Rosales</taxon>
        <taxon>Rosaceae</taxon>
        <taxon>Amygdaloideae</taxon>
        <taxon>Amygdaleae</taxon>
        <taxon>Prunus</taxon>
    </lineage>
</organism>
<feature type="chain" id="PRO_5016411329" description="EF-hand domain-containing protein" evidence="5">
    <location>
        <begin position="24"/>
        <end position="194"/>
    </location>
</feature>
<dbReference type="GO" id="GO:0005509">
    <property type="term" value="F:calcium ion binding"/>
    <property type="evidence" value="ECO:0007669"/>
    <property type="project" value="InterPro"/>
</dbReference>